<dbReference type="Gene3D" id="3.30.160.40">
    <property type="entry name" value="Porphobilinogen deaminase, C-terminal domain"/>
    <property type="match status" value="1"/>
</dbReference>
<dbReference type="PANTHER" id="PTHR11557:SF0">
    <property type="entry name" value="PORPHOBILINOGEN DEAMINASE"/>
    <property type="match status" value="1"/>
</dbReference>
<dbReference type="RefSeq" id="WP_077022535.1">
    <property type="nucleotide sequence ID" value="NZ_CP017641.1"/>
</dbReference>
<gene>
    <name evidence="8 11" type="primary">hemC</name>
    <name evidence="11" type="ORF">Fuma_00258</name>
</gene>
<keyword evidence="5 8" id="KW-0808">Transferase</keyword>
<comment type="subunit">
    <text evidence="4 8">Monomer.</text>
</comment>
<dbReference type="InterPro" id="IPR022418">
    <property type="entry name" value="Porphobilinogen_deaminase_C"/>
</dbReference>
<comment type="similarity">
    <text evidence="3 8">Belongs to the HMBS family.</text>
</comment>
<name>A0A1P8W9D7_9PLAN</name>
<evidence type="ECO:0000256" key="2">
    <source>
        <dbReference type="ARBA" id="ARBA00004735"/>
    </source>
</evidence>
<comment type="cofactor">
    <cofactor evidence="8">
        <name>dipyrromethane</name>
        <dbReference type="ChEBI" id="CHEBI:60342"/>
    </cofactor>
    <text evidence="8">Binds 1 dipyrromethane group covalently.</text>
</comment>
<dbReference type="PROSITE" id="PS00533">
    <property type="entry name" value="PORPHOBILINOGEN_DEAM"/>
    <property type="match status" value="1"/>
</dbReference>
<dbReference type="OrthoDB" id="9810298at2"/>
<dbReference type="PANTHER" id="PTHR11557">
    <property type="entry name" value="PORPHOBILINOGEN DEAMINASE"/>
    <property type="match status" value="1"/>
</dbReference>
<comment type="function">
    <text evidence="1 8">Tetrapolymerization of the monopyrrole PBG into the hydroxymethylbilane pre-uroporphyrinogen in several discrete steps.</text>
</comment>
<feature type="domain" description="Porphobilinogen deaminase C-terminal" evidence="10">
    <location>
        <begin position="230"/>
        <end position="298"/>
    </location>
</feature>
<comment type="catalytic activity">
    <reaction evidence="7 8">
        <text>4 porphobilinogen + H2O = hydroxymethylbilane + 4 NH4(+)</text>
        <dbReference type="Rhea" id="RHEA:13185"/>
        <dbReference type="ChEBI" id="CHEBI:15377"/>
        <dbReference type="ChEBI" id="CHEBI:28938"/>
        <dbReference type="ChEBI" id="CHEBI:57845"/>
        <dbReference type="ChEBI" id="CHEBI:58126"/>
        <dbReference type="EC" id="2.5.1.61"/>
    </reaction>
</comment>
<dbReference type="FunFam" id="3.40.190.10:FF:000005">
    <property type="entry name" value="Porphobilinogen deaminase"/>
    <property type="match status" value="1"/>
</dbReference>
<dbReference type="InterPro" id="IPR000860">
    <property type="entry name" value="HemC"/>
</dbReference>
<dbReference type="GO" id="GO:0006782">
    <property type="term" value="P:protoporphyrinogen IX biosynthetic process"/>
    <property type="evidence" value="ECO:0007669"/>
    <property type="project" value="UniProtKB-UniRule"/>
</dbReference>
<dbReference type="PRINTS" id="PR00151">
    <property type="entry name" value="PORPHBDMNASE"/>
</dbReference>
<dbReference type="GO" id="GO:0005737">
    <property type="term" value="C:cytoplasm"/>
    <property type="evidence" value="ECO:0007669"/>
    <property type="project" value="UniProtKB-UniRule"/>
</dbReference>
<comment type="miscellaneous">
    <text evidence="8">The porphobilinogen subunits are added to the dipyrromethane group.</text>
</comment>
<evidence type="ECO:0000313" key="12">
    <source>
        <dbReference type="Proteomes" id="UP000187735"/>
    </source>
</evidence>
<dbReference type="Pfam" id="PF03900">
    <property type="entry name" value="Porphobil_deamC"/>
    <property type="match status" value="1"/>
</dbReference>
<dbReference type="EC" id="2.5.1.61" evidence="8"/>
<dbReference type="STRING" id="1891926.Fuma_00258"/>
<keyword evidence="12" id="KW-1185">Reference proteome</keyword>
<dbReference type="SUPFAM" id="SSF54782">
    <property type="entry name" value="Porphobilinogen deaminase (hydroxymethylbilane synthase), C-terminal domain"/>
    <property type="match status" value="1"/>
</dbReference>
<dbReference type="EMBL" id="CP017641">
    <property type="protein sequence ID" value="APZ90677.1"/>
    <property type="molecule type" value="Genomic_DNA"/>
</dbReference>
<organism evidence="11 12">
    <name type="scientific">Fuerstiella marisgermanici</name>
    <dbReference type="NCBI Taxonomy" id="1891926"/>
    <lineage>
        <taxon>Bacteria</taxon>
        <taxon>Pseudomonadati</taxon>
        <taxon>Planctomycetota</taxon>
        <taxon>Planctomycetia</taxon>
        <taxon>Planctomycetales</taxon>
        <taxon>Planctomycetaceae</taxon>
        <taxon>Fuerstiella</taxon>
    </lineage>
</organism>
<evidence type="ECO:0000256" key="3">
    <source>
        <dbReference type="ARBA" id="ARBA00005638"/>
    </source>
</evidence>
<protein>
    <recommendedName>
        <fullName evidence="8">Porphobilinogen deaminase</fullName>
        <shortName evidence="8">PBG</shortName>
        <ecNumber evidence="8">2.5.1.61</ecNumber>
    </recommendedName>
    <alternativeName>
        <fullName evidence="8">Hydroxymethylbilane synthase</fullName>
        <shortName evidence="8">HMBS</shortName>
    </alternativeName>
    <alternativeName>
        <fullName evidence="8">Pre-uroporphyrinogen synthase</fullName>
    </alternativeName>
</protein>
<dbReference type="HAMAP" id="MF_00260">
    <property type="entry name" value="Porphobil_deam"/>
    <property type="match status" value="1"/>
</dbReference>
<dbReference type="Pfam" id="PF01379">
    <property type="entry name" value="Porphobil_deam"/>
    <property type="match status" value="1"/>
</dbReference>
<dbReference type="InterPro" id="IPR022417">
    <property type="entry name" value="Porphobilin_deaminase_N"/>
</dbReference>
<evidence type="ECO:0000259" key="10">
    <source>
        <dbReference type="Pfam" id="PF03900"/>
    </source>
</evidence>
<evidence type="ECO:0000313" key="11">
    <source>
        <dbReference type="EMBL" id="APZ90677.1"/>
    </source>
</evidence>
<evidence type="ECO:0000259" key="9">
    <source>
        <dbReference type="Pfam" id="PF01379"/>
    </source>
</evidence>
<dbReference type="Gene3D" id="3.40.190.10">
    <property type="entry name" value="Periplasmic binding protein-like II"/>
    <property type="match status" value="2"/>
</dbReference>
<dbReference type="AlphaFoldDB" id="A0A1P8W9D7"/>
<evidence type="ECO:0000256" key="5">
    <source>
        <dbReference type="ARBA" id="ARBA00022679"/>
    </source>
</evidence>
<sequence length="309" mass="32729">MTALVLKIATRSSRLALWQAEYTKSLIEVALDDVSVEIVHIKTGGDKNQTDALRLFGGIGVFTREVQTSVLKGETDIAVHSLKDLPTQPTKGLTLAGIPDRAPTADALLLPEGRTISSIDEVPQGARIGTGSPRRQAQLLNARPDLQMLEIRGNVDTRIRKLDDGEYDAIVLAEAGLRRLNLDDRISLLMSPPLLFTAVGQGALGWECRSDDERTVEILRQLTNPAVAASVEAERSLLAELRAGCHAPLGVETVVAEASLTLTAVLLSADGKNKLMATSSGETSNPSSVGVGVANSLLADGGEELVATV</sequence>
<evidence type="ECO:0000256" key="7">
    <source>
        <dbReference type="ARBA" id="ARBA00048169"/>
    </source>
</evidence>
<dbReference type="InterPro" id="IPR022419">
    <property type="entry name" value="Porphobilin_deaminase_cofac_BS"/>
</dbReference>
<dbReference type="Proteomes" id="UP000187735">
    <property type="component" value="Chromosome"/>
</dbReference>
<evidence type="ECO:0000256" key="8">
    <source>
        <dbReference type="HAMAP-Rule" id="MF_00260"/>
    </source>
</evidence>
<reference evidence="11 12" key="1">
    <citation type="journal article" date="2016" name="Front. Microbiol.">
        <title>Fuerstia marisgermanicae gen. nov., sp. nov., an Unusual Member of the Phylum Planctomycetes from the German Wadden Sea.</title>
        <authorList>
            <person name="Kohn T."/>
            <person name="Heuer A."/>
            <person name="Jogler M."/>
            <person name="Vollmers J."/>
            <person name="Boedeker C."/>
            <person name="Bunk B."/>
            <person name="Rast P."/>
            <person name="Borchert D."/>
            <person name="Glockner I."/>
            <person name="Freese H.M."/>
            <person name="Klenk H.P."/>
            <person name="Overmann J."/>
            <person name="Kaster A.K."/>
            <person name="Rohde M."/>
            <person name="Wiegand S."/>
            <person name="Jogler C."/>
        </authorList>
    </citation>
    <scope>NUCLEOTIDE SEQUENCE [LARGE SCALE GENOMIC DNA]</scope>
    <source>
        <strain evidence="11 12">NH11</strain>
    </source>
</reference>
<dbReference type="NCBIfam" id="TIGR00212">
    <property type="entry name" value="hemC"/>
    <property type="match status" value="1"/>
</dbReference>
<keyword evidence="6 8" id="KW-0627">Porphyrin biosynthesis</keyword>
<comment type="pathway">
    <text evidence="2">Porphyrin-containing compound metabolism; protoporphyrin-IX biosynthesis; coproporphyrinogen-III from 5-aminolevulinate: step 2/4.</text>
</comment>
<dbReference type="GO" id="GO:0004418">
    <property type="term" value="F:hydroxymethylbilane synthase activity"/>
    <property type="evidence" value="ECO:0007669"/>
    <property type="project" value="UniProtKB-UniRule"/>
</dbReference>
<accession>A0A1P8W9D7</accession>
<feature type="modified residue" description="S-(dipyrrolylmethanemethyl)cysteine" evidence="8">
    <location>
        <position position="245"/>
    </location>
</feature>
<dbReference type="InterPro" id="IPR036803">
    <property type="entry name" value="Porphobilinogen_deaminase_C_sf"/>
</dbReference>
<dbReference type="SUPFAM" id="SSF53850">
    <property type="entry name" value="Periplasmic binding protein-like II"/>
    <property type="match status" value="1"/>
</dbReference>
<feature type="domain" description="Porphobilinogen deaminase N-terminal" evidence="9">
    <location>
        <begin position="6"/>
        <end position="216"/>
    </location>
</feature>
<evidence type="ECO:0000256" key="6">
    <source>
        <dbReference type="ARBA" id="ARBA00023244"/>
    </source>
</evidence>
<evidence type="ECO:0000256" key="4">
    <source>
        <dbReference type="ARBA" id="ARBA00011245"/>
    </source>
</evidence>
<dbReference type="KEGG" id="fmr:Fuma_00258"/>
<evidence type="ECO:0000256" key="1">
    <source>
        <dbReference type="ARBA" id="ARBA00002869"/>
    </source>
</evidence>
<proteinExistence type="inferred from homology"/>
<dbReference type="PIRSF" id="PIRSF001438">
    <property type="entry name" value="4pyrrol_synth_OHMeBilane_synth"/>
    <property type="match status" value="1"/>
</dbReference>